<accession>A0ABS9DYP8</accession>
<proteinExistence type="predicted"/>
<feature type="domain" description="Ribbon-helix-helix" evidence="1">
    <location>
        <begin position="26"/>
        <end position="87"/>
    </location>
</feature>
<gene>
    <name evidence="2" type="ORF">L2A60_07120</name>
</gene>
<dbReference type="Proteomes" id="UP001521209">
    <property type="component" value="Unassembled WGS sequence"/>
</dbReference>
<evidence type="ECO:0000313" key="3">
    <source>
        <dbReference type="Proteomes" id="UP001521209"/>
    </source>
</evidence>
<sequence length="90" mass="9604">MFGEQFHGFDGSLRDSIKCHIALVLEKRSISLSGHRTSIALEPAFWAALAAIAERRDVTLPDLIASIDAGRGADQALASALRVFALIQAG</sequence>
<dbReference type="Gene3D" id="1.10.3990.20">
    <property type="entry name" value="protein bp1543"/>
    <property type="match status" value="1"/>
</dbReference>
<organism evidence="2 3">
    <name type="scientific">Acidiphilium iwatense</name>
    <dbReference type="NCBI Taxonomy" id="768198"/>
    <lineage>
        <taxon>Bacteria</taxon>
        <taxon>Pseudomonadati</taxon>
        <taxon>Pseudomonadota</taxon>
        <taxon>Alphaproteobacteria</taxon>
        <taxon>Acetobacterales</taxon>
        <taxon>Acidocellaceae</taxon>
        <taxon>Acidiphilium</taxon>
    </lineage>
</organism>
<protein>
    <submittedName>
        <fullName evidence="2">Ribbon-helix-helix domain-containing protein</fullName>
    </submittedName>
</protein>
<dbReference type="InterPro" id="IPR027373">
    <property type="entry name" value="RHH_dom"/>
</dbReference>
<keyword evidence="3" id="KW-1185">Reference proteome</keyword>
<comment type="caution">
    <text evidence="2">The sequence shown here is derived from an EMBL/GenBank/DDBJ whole genome shotgun (WGS) entry which is preliminary data.</text>
</comment>
<evidence type="ECO:0000259" key="1">
    <source>
        <dbReference type="Pfam" id="PF13467"/>
    </source>
</evidence>
<dbReference type="EMBL" id="JAKGBZ010000010">
    <property type="protein sequence ID" value="MCF3946454.1"/>
    <property type="molecule type" value="Genomic_DNA"/>
</dbReference>
<name>A0ABS9DYP8_9PROT</name>
<dbReference type="Pfam" id="PF13467">
    <property type="entry name" value="RHH_4"/>
    <property type="match status" value="1"/>
</dbReference>
<evidence type="ECO:0000313" key="2">
    <source>
        <dbReference type="EMBL" id="MCF3946454.1"/>
    </source>
</evidence>
<reference evidence="2 3" key="1">
    <citation type="submission" date="2022-01" db="EMBL/GenBank/DDBJ databases">
        <authorList>
            <person name="Won M."/>
            <person name="Kim S.-J."/>
            <person name="Kwon S.-W."/>
        </authorList>
    </citation>
    <scope>NUCLEOTIDE SEQUENCE [LARGE SCALE GENOMIC DNA]</scope>
    <source>
        <strain evidence="2 3">KCTC 23505</strain>
    </source>
</reference>
<dbReference type="InterPro" id="IPR038268">
    <property type="entry name" value="RHH_sf"/>
</dbReference>